<dbReference type="EMBL" id="JBBPBN010000036">
    <property type="protein sequence ID" value="KAK9001296.1"/>
    <property type="molecule type" value="Genomic_DNA"/>
</dbReference>
<evidence type="ECO:0008006" key="3">
    <source>
        <dbReference type="Google" id="ProtNLM"/>
    </source>
</evidence>
<evidence type="ECO:0000313" key="2">
    <source>
        <dbReference type="Proteomes" id="UP001396334"/>
    </source>
</evidence>
<dbReference type="InterPro" id="IPR035979">
    <property type="entry name" value="RBD_domain_sf"/>
</dbReference>
<evidence type="ECO:0000313" key="1">
    <source>
        <dbReference type="EMBL" id="KAK9001296.1"/>
    </source>
</evidence>
<proteinExistence type="predicted"/>
<dbReference type="SUPFAM" id="SSF54928">
    <property type="entry name" value="RNA-binding domain, RBD"/>
    <property type="match status" value="1"/>
</dbReference>
<organism evidence="1 2">
    <name type="scientific">Hibiscus sabdariffa</name>
    <name type="common">roselle</name>
    <dbReference type="NCBI Taxonomy" id="183260"/>
    <lineage>
        <taxon>Eukaryota</taxon>
        <taxon>Viridiplantae</taxon>
        <taxon>Streptophyta</taxon>
        <taxon>Embryophyta</taxon>
        <taxon>Tracheophyta</taxon>
        <taxon>Spermatophyta</taxon>
        <taxon>Magnoliopsida</taxon>
        <taxon>eudicotyledons</taxon>
        <taxon>Gunneridae</taxon>
        <taxon>Pentapetalae</taxon>
        <taxon>rosids</taxon>
        <taxon>malvids</taxon>
        <taxon>Malvales</taxon>
        <taxon>Malvaceae</taxon>
        <taxon>Malvoideae</taxon>
        <taxon>Hibiscus</taxon>
    </lineage>
</organism>
<protein>
    <recommendedName>
        <fullName evidence="3">RRM domain-containing protein</fullName>
    </recommendedName>
</protein>
<accession>A0ABR2QLC4</accession>
<reference evidence="1 2" key="1">
    <citation type="journal article" date="2024" name="G3 (Bethesda)">
        <title>Genome assembly of Hibiscus sabdariffa L. provides insights into metabolisms of medicinal natural products.</title>
        <authorList>
            <person name="Kim T."/>
        </authorList>
    </citation>
    <scope>NUCLEOTIDE SEQUENCE [LARGE SCALE GENOMIC DNA]</scope>
    <source>
        <strain evidence="1">TK-2024</strain>
        <tissue evidence="1">Old leaves</tissue>
    </source>
</reference>
<sequence length="327" mass="36261">MRRQGFSRGRRSVPNISHRVEVDSRSGAARRSREGFPVFVNFVSKRIHWRSLKEAFSAYGKVLGVYIAYNNPKRLDKSPEKQPSMDKSGLFRNKPAMACKVLKTISKGRTFKDALLHNLPKPSKLGLSTSLNLMFSFVALLHPTLSQNDQANLVYGSIGPNLMEDKDIVGLVDIPNAQTVDLVKAAESYNSLSRASEPTPPTFDNKTCLFKIKPRCLKSGKSLSPRSLREKLDSLSLWSAWNKNVGILNSNKKTDIQGVRGIDSHGHVKSSVANNAILKNSDVFTSNHLQEARLTVEVCKCKPLGFSFEASDSEVCKKLVANEEDLA</sequence>
<dbReference type="Proteomes" id="UP001396334">
    <property type="component" value="Unassembled WGS sequence"/>
</dbReference>
<name>A0ABR2QLC4_9ROSI</name>
<comment type="caution">
    <text evidence="1">The sequence shown here is derived from an EMBL/GenBank/DDBJ whole genome shotgun (WGS) entry which is preliminary data.</text>
</comment>
<keyword evidence="2" id="KW-1185">Reference proteome</keyword>
<gene>
    <name evidence="1" type="ORF">V6N11_083083</name>
</gene>